<comment type="similarity">
    <text evidence="1 2">Belongs to the small heat shock protein (HSP20) family.</text>
</comment>
<dbReference type="SUPFAM" id="SSF49764">
    <property type="entry name" value="HSP20-like chaperones"/>
    <property type="match status" value="1"/>
</dbReference>
<dbReference type="EMBL" id="WMFL01000060">
    <property type="protein sequence ID" value="NJI02157.1"/>
    <property type="molecule type" value="Genomic_DNA"/>
</dbReference>
<dbReference type="Gene3D" id="2.60.40.790">
    <property type="match status" value="1"/>
</dbReference>
<dbReference type="EMBL" id="NEFX01000007">
    <property type="protein sequence ID" value="OTW31524.1"/>
    <property type="molecule type" value="Genomic_DNA"/>
</dbReference>
<evidence type="ECO:0000256" key="2">
    <source>
        <dbReference type="RuleBase" id="RU003616"/>
    </source>
</evidence>
<gene>
    <name evidence="5" type="ORF">B9M88_04380</name>
    <name evidence="4" type="ORF">GLV84_04695</name>
</gene>
<accession>A0A2T4MEE5</accession>
<dbReference type="RefSeq" id="WP_060552033.1">
    <property type="nucleotide sequence ID" value="NZ_CP009623.1"/>
</dbReference>
<reference evidence="5 6" key="1">
    <citation type="submission" date="2017-04" db="EMBL/GenBank/DDBJ databases">
        <title>Staphylococcus agnetis, a potential pathogen in the broiler production.</title>
        <authorList>
            <person name="Poulsen L."/>
        </authorList>
    </citation>
    <scope>NUCLEOTIDE SEQUENCE [LARGE SCALE GENOMIC DNA]</scope>
    <source>
        <strain evidence="5 6">723_310714_2_2_spleen</strain>
    </source>
</reference>
<sequence length="140" mass="15933">MAFQLKPFNHSIFDMNPSDLFKDFGQGLMQSQAFKTDISEREDAYVVSAELPGMAKSDIHVDFDHNILTIAAAHTENNEKENEDGVIVHRERRTSSVKRQFTFNNVERDNIHASYDNGVLEITLPKTQHSETSPSRIPIN</sequence>
<dbReference type="InterPro" id="IPR002068">
    <property type="entry name" value="A-crystallin/Hsp20_dom"/>
</dbReference>
<reference evidence="4" key="2">
    <citation type="submission" date="2019-11" db="EMBL/GenBank/DDBJ databases">
        <title>Whole genome comparisons of Staphylococcus agnetis isolates from cattle and chickens.</title>
        <authorList>
            <person name="Rhoads D."/>
            <person name="Shwani A."/>
            <person name="Adkins P."/>
            <person name="Calcutt M."/>
            <person name="Middleton J."/>
        </authorList>
    </citation>
    <scope>NUCLEOTIDE SEQUENCE</scope>
    <source>
        <strain evidence="4">1387</strain>
    </source>
</reference>
<comment type="caution">
    <text evidence="4">The sequence shown here is derived from an EMBL/GenBank/DDBJ whole genome shotgun (WGS) entry which is preliminary data.</text>
</comment>
<dbReference type="InterPro" id="IPR008978">
    <property type="entry name" value="HSP20-like_chaperone"/>
</dbReference>
<dbReference type="PROSITE" id="PS01031">
    <property type="entry name" value="SHSP"/>
    <property type="match status" value="1"/>
</dbReference>
<evidence type="ECO:0000313" key="7">
    <source>
        <dbReference type="Proteomes" id="UP000646308"/>
    </source>
</evidence>
<name>A0A2T4MEE5_9STAP</name>
<dbReference type="KEGG" id="sagq:EP23_09220"/>
<dbReference type="CDD" id="cd06471">
    <property type="entry name" value="ACD_LpsHSP_like"/>
    <property type="match status" value="1"/>
</dbReference>
<dbReference type="Pfam" id="PF00011">
    <property type="entry name" value="HSP20"/>
    <property type="match status" value="1"/>
</dbReference>
<dbReference type="AlphaFoldDB" id="A0A2T4MEE5"/>
<dbReference type="OrthoDB" id="9811615at2"/>
<feature type="domain" description="SHSP" evidence="3">
    <location>
        <begin position="27"/>
        <end position="140"/>
    </location>
</feature>
<dbReference type="Proteomes" id="UP000195208">
    <property type="component" value="Unassembled WGS sequence"/>
</dbReference>
<organism evidence="4 7">
    <name type="scientific">Staphylococcus agnetis</name>
    <dbReference type="NCBI Taxonomy" id="985762"/>
    <lineage>
        <taxon>Bacteria</taxon>
        <taxon>Bacillati</taxon>
        <taxon>Bacillota</taxon>
        <taxon>Bacilli</taxon>
        <taxon>Bacillales</taxon>
        <taxon>Staphylococcaceae</taxon>
        <taxon>Staphylococcus</taxon>
    </lineage>
</organism>
<protein>
    <submittedName>
        <fullName evidence="5">Heat-shock protein</fullName>
    </submittedName>
    <submittedName>
        <fullName evidence="4">Hsp20 family protein</fullName>
    </submittedName>
</protein>
<dbReference type="GeneID" id="57692759"/>
<evidence type="ECO:0000256" key="1">
    <source>
        <dbReference type="PROSITE-ProRule" id="PRU00285"/>
    </source>
</evidence>
<evidence type="ECO:0000259" key="3">
    <source>
        <dbReference type="PROSITE" id="PS01031"/>
    </source>
</evidence>
<dbReference type="InterPro" id="IPR031107">
    <property type="entry name" value="Small_HSP"/>
</dbReference>
<dbReference type="PANTHER" id="PTHR11527">
    <property type="entry name" value="HEAT-SHOCK PROTEIN 20 FAMILY MEMBER"/>
    <property type="match status" value="1"/>
</dbReference>
<evidence type="ECO:0000313" key="5">
    <source>
        <dbReference type="EMBL" id="OTW31524.1"/>
    </source>
</evidence>
<proteinExistence type="inferred from homology"/>
<evidence type="ECO:0000313" key="6">
    <source>
        <dbReference type="Proteomes" id="UP000195208"/>
    </source>
</evidence>
<dbReference type="Proteomes" id="UP000646308">
    <property type="component" value="Unassembled WGS sequence"/>
</dbReference>
<keyword evidence="6" id="KW-1185">Reference proteome</keyword>
<evidence type="ECO:0000313" key="4">
    <source>
        <dbReference type="EMBL" id="NJI02157.1"/>
    </source>
</evidence>